<protein>
    <submittedName>
        <fullName evidence="2">Primosomal protein N' (Replication factor Y)-superfamily II helicase</fullName>
    </submittedName>
</protein>
<keyword evidence="2" id="KW-0347">Helicase</keyword>
<evidence type="ECO:0000313" key="2">
    <source>
        <dbReference type="EMBL" id="TDL81292.1"/>
    </source>
</evidence>
<keyword evidence="1" id="KW-1133">Transmembrane helix</keyword>
<dbReference type="RefSeq" id="WP_133396236.1">
    <property type="nucleotide sequence ID" value="NZ_SNAA01000005.1"/>
</dbReference>
<dbReference type="AlphaFoldDB" id="A0A4R6AE35"/>
<keyword evidence="3" id="KW-1185">Reference proteome</keyword>
<dbReference type="OrthoDB" id="3182597at2"/>
<feature type="transmembrane region" description="Helical" evidence="1">
    <location>
        <begin position="333"/>
        <end position="355"/>
    </location>
</feature>
<dbReference type="PANTHER" id="PTHR37826">
    <property type="entry name" value="FLOTILLIN BAND_7_5 DOMAIN PROTEIN"/>
    <property type="match status" value="1"/>
</dbReference>
<keyword evidence="2" id="KW-0067">ATP-binding</keyword>
<dbReference type="PANTHER" id="PTHR37826:SF3">
    <property type="entry name" value="J DOMAIN-CONTAINING PROTEIN"/>
    <property type="match status" value="1"/>
</dbReference>
<dbReference type="GO" id="GO:0004386">
    <property type="term" value="F:helicase activity"/>
    <property type="evidence" value="ECO:0007669"/>
    <property type="project" value="UniProtKB-KW"/>
</dbReference>
<keyword evidence="2" id="KW-0378">Hydrolase</keyword>
<reference evidence="2 3" key="1">
    <citation type="submission" date="2019-03" db="EMBL/GenBank/DDBJ databases">
        <title>Primorskyibacter sp. SS33 isolated from sediments.</title>
        <authorList>
            <person name="Xunke S."/>
        </authorList>
    </citation>
    <scope>NUCLEOTIDE SEQUENCE [LARGE SCALE GENOMIC DNA]</scope>
    <source>
        <strain evidence="2 3">SS33</strain>
    </source>
</reference>
<proteinExistence type="predicted"/>
<dbReference type="Gene3D" id="2.20.28.30">
    <property type="entry name" value="RNA polymerase ii, chain L"/>
    <property type="match status" value="1"/>
</dbReference>
<organism evidence="2 3">
    <name type="scientific">Palleronia sediminis</name>
    <dbReference type="NCBI Taxonomy" id="2547833"/>
    <lineage>
        <taxon>Bacteria</taxon>
        <taxon>Pseudomonadati</taxon>
        <taxon>Pseudomonadota</taxon>
        <taxon>Alphaproteobacteria</taxon>
        <taxon>Rhodobacterales</taxon>
        <taxon>Roseobacteraceae</taxon>
        <taxon>Palleronia</taxon>
    </lineage>
</organism>
<sequence>MKDTRFPCPACGADMRFDPRLGALSCDHCGHTEDREGPAPPAIRELDFEAALGRHLPRAETEDLRISHCPSCGADIVFDEGVHATECPFCATPVVADSGTHRHYRPAALIPFALTEPEAHKAMSDWLGRLWFAPNGLRKYARKGRRMRGTYVPYWTFDARTQSSYRGERGTIYHERRTVMRDGKRQTVMVQRIRWTPAAGRVARDFDDVLVLASDSLPRAHTDALEPWDLSGLVPYAPDYIAGFTAESYGIDLPEGFVAAREKMDAQIAHDVRFDIGGDRQRIHAIKTDTRDVTFKHVLLPVWIAAYGFRGTTYRFVVNGQTGRVQGERPFSAWKIAGAVVAGLIIAGLAGYLWAMAG</sequence>
<dbReference type="EMBL" id="SNAA01000005">
    <property type="protein sequence ID" value="TDL81292.1"/>
    <property type="molecule type" value="Genomic_DNA"/>
</dbReference>
<gene>
    <name evidence="2" type="ORF">E2L08_06380</name>
</gene>
<keyword evidence="1" id="KW-0472">Membrane</keyword>
<evidence type="ECO:0000256" key="1">
    <source>
        <dbReference type="SAM" id="Phobius"/>
    </source>
</evidence>
<name>A0A4R6AE35_9RHOB</name>
<keyword evidence="1" id="KW-0812">Transmembrane</keyword>
<evidence type="ECO:0000313" key="3">
    <source>
        <dbReference type="Proteomes" id="UP000295701"/>
    </source>
</evidence>
<keyword evidence="2" id="KW-0547">Nucleotide-binding</keyword>
<accession>A0A4R6AE35</accession>
<comment type="caution">
    <text evidence="2">The sequence shown here is derived from an EMBL/GenBank/DDBJ whole genome shotgun (WGS) entry which is preliminary data.</text>
</comment>
<dbReference type="Proteomes" id="UP000295701">
    <property type="component" value="Unassembled WGS sequence"/>
</dbReference>